<keyword evidence="1" id="KW-0812">Transmembrane</keyword>
<name>A0A238ZSC2_9PSEU</name>
<dbReference type="InterPro" id="IPR052336">
    <property type="entry name" value="MlaD_Phospholipid_Transporter"/>
</dbReference>
<feature type="transmembrane region" description="Helical" evidence="1">
    <location>
        <begin position="12"/>
        <end position="33"/>
    </location>
</feature>
<dbReference type="AlphaFoldDB" id="A0A238ZSC2"/>
<evidence type="ECO:0000313" key="5">
    <source>
        <dbReference type="Proteomes" id="UP000198348"/>
    </source>
</evidence>
<accession>A0A238ZSC2</accession>
<feature type="domain" description="Mammalian cell entry C-terminal" evidence="3">
    <location>
        <begin position="118"/>
        <end position="295"/>
    </location>
</feature>
<dbReference type="RefSeq" id="WP_089303109.1">
    <property type="nucleotide sequence ID" value="NZ_FZNW01000024.1"/>
</dbReference>
<evidence type="ECO:0000313" key="4">
    <source>
        <dbReference type="EMBL" id="SNR85848.1"/>
    </source>
</evidence>
<proteinExistence type="predicted"/>
<dbReference type="InterPro" id="IPR003399">
    <property type="entry name" value="Mce/MlaD"/>
</dbReference>
<reference evidence="5" key="1">
    <citation type="submission" date="2017-06" db="EMBL/GenBank/DDBJ databases">
        <authorList>
            <person name="Varghese N."/>
            <person name="Submissions S."/>
        </authorList>
    </citation>
    <scope>NUCLEOTIDE SEQUENCE [LARGE SCALE GENOMIC DNA]</scope>
    <source>
        <strain evidence="5">DSM 45207</strain>
    </source>
</reference>
<dbReference type="Proteomes" id="UP000198348">
    <property type="component" value="Unassembled WGS sequence"/>
</dbReference>
<protein>
    <submittedName>
        <fullName evidence="4">Virulence factor Mce family protein</fullName>
    </submittedName>
</protein>
<dbReference type="EMBL" id="FZNW01000024">
    <property type="protein sequence ID" value="SNR85848.1"/>
    <property type="molecule type" value="Genomic_DNA"/>
</dbReference>
<keyword evidence="1" id="KW-0472">Membrane</keyword>
<sequence>MVSLLHKAGGPARAIALGCVLVLMISAVAWLALRDDEGTELTAYFDRAVGLYADSSVRVLGIEVGSVTNVEPEGEHVRVDLAVQDDVDVPADANAVVVAPSLVSDRYVQLTPVYESGEVMESGAVIPSERTATPVELDELFESLDTLAKDLGPEGANSDGSLSGALDTMAENLDGTGKNLNNTVTRLAELSRTFDQSGNDLFDTVEHLGEFTTMLARSDKQLDELFDTMADVTGFLSGESGDVDAALSSLAVALDDVNGFVDENEELLSSNVEKLSALTKELVDHRDSVAEVLDIGPNAMNNFINTYDAASGTIAVRGNLNELTFPPVMTLCRLLNASQPEEVPVDVAGACEKIQPVLDGAVQLPPVSEIVASLNDGELPDLPLPLADVLVDAEGGG</sequence>
<dbReference type="InterPro" id="IPR024516">
    <property type="entry name" value="Mce_C"/>
</dbReference>
<organism evidence="4 5">
    <name type="scientific">Haloechinothrix alba</name>
    <dbReference type="NCBI Taxonomy" id="664784"/>
    <lineage>
        <taxon>Bacteria</taxon>
        <taxon>Bacillati</taxon>
        <taxon>Actinomycetota</taxon>
        <taxon>Actinomycetes</taxon>
        <taxon>Pseudonocardiales</taxon>
        <taxon>Pseudonocardiaceae</taxon>
        <taxon>Haloechinothrix</taxon>
    </lineage>
</organism>
<dbReference type="PANTHER" id="PTHR33371">
    <property type="entry name" value="INTERMEMBRANE PHOSPHOLIPID TRANSPORT SYSTEM BINDING PROTEIN MLAD-RELATED"/>
    <property type="match status" value="1"/>
</dbReference>
<dbReference type="GO" id="GO:0005576">
    <property type="term" value="C:extracellular region"/>
    <property type="evidence" value="ECO:0007669"/>
    <property type="project" value="TreeGrafter"/>
</dbReference>
<dbReference type="PANTHER" id="PTHR33371:SF4">
    <property type="entry name" value="INTERMEMBRANE PHOSPHOLIPID TRANSPORT SYSTEM BINDING PROTEIN MLAD"/>
    <property type="match status" value="1"/>
</dbReference>
<keyword evidence="5" id="KW-1185">Reference proteome</keyword>
<dbReference type="NCBIfam" id="TIGR00996">
    <property type="entry name" value="Mtu_fam_mce"/>
    <property type="match status" value="1"/>
</dbReference>
<feature type="domain" description="Mce/MlaD" evidence="2">
    <location>
        <begin position="38"/>
        <end position="112"/>
    </location>
</feature>
<dbReference type="OrthoDB" id="4516955at2"/>
<gene>
    <name evidence="4" type="ORF">SAMN06265360_12424</name>
</gene>
<evidence type="ECO:0000259" key="2">
    <source>
        <dbReference type="Pfam" id="PF02470"/>
    </source>
</evidence>
<evidence type="ECO:0000256" key="1">
    <source>
        <dbReference type="SAM" id="Phobius"/>
    </source>
</evidence>
<keyword evidence="1" id="KW-1133">Transmembrane helix</keyword>
<dbReference type="InterPro" id="IPR005693">
    <property type="entry name" value="Mce"/>
</dbReference>
<dbReference type="Pfam" id="PF02470">
    <property type="entry name" value="MlaD"/>
    <property type="match status" value="1"/>
</dbReference>
<evidence type="ECO:0000259" key="3">
    <source>
        <dbReference type="Pfam" id="PF11887"/>
    </source>
</evidence>
<dbReference type="Pfam" id="PF11887">
    <property type="entry name" value="Mce4_CUP1"/>
    <property type="match status" value="1"/>
</dbReference>